<dbReference type="Gene3D" id="3.40.50.1820">
    <property type="entry name" value="alpha/beta hydrolase"/>
    <property type="match status" value="1"/>
</dbReference>
<dbReference type="SUPFAM" id="SSF53474">
    <property type="entry name" value="alpha/beta-Hydrolases"/>
    <property type="match status" value="1"/>
</dbReference>
<dbReference type="InterPro" id="IPR029058">
    <property type="entry name" value="AB_hydrolase_fold"/>
</dbReference>
<dbReference type="EMBL" id="BOOH01000057">
    <property type="protein sequence ID" value="GIH80304.1"/>
    <property type="molecule type" value="Genomic_DNA"/>
</dbReference>
<protein>
    <recommendedName>
        <fullName evidence="2">AB hydrolase-1 domain-containing protein</fullName>
    </recommendedName>
</protein>
<organism evidence="3 4">
    <name type="scientific">Planobispora longispora</name>
    <dbReference type="NCBI Taxonomy" id="28887"/>
    <lineage>
        <taxon>Bacteria</taxon>
        <taxon>Bacillati</taxon>
        <taxon>Actinomycetota</taxon>
        <taxon>Actinomycetes</taxon>
        <taxon>Streptosporangiales</taxon>
        <taxon>Streptosporangiaceae</taxon>
        <taxon>Planobispora</taxon>
    </lineage>
</organism>
<accession>A0A8J3RVH6</accession>
<feature type="region of interest" description="Disordered" evidence="1">
    <location>
        <begin position="32"/>
        <end position="58"/>
    </location>
</feature>
<comment type="caution">
    <text evidence="3">The sequence shown here is derived from an EMBL/GenBank/DDBJ whole genome shotgun (WGS) entry which is preliminary data.</text>
</comment>
<dbReference type="AlphaFoldDB" id="A0A8J3RVH6"/>
<keyword evidence="4" id="KW-1185">Reference proteome</keyword>
<evidence type="ECO:0000313" key="4">
    <source>
        <dbReference type="Proteomes" id="UP000616724"/>
    </source>
</evidence>
<dbReference type="InterPro" id="IPR000073">
    <property type="entry name" value="AB_hydrolase_1"/>
</dbReference>
<dbReference type="PANTHER" id="PTHR43798">
    <property type="entry name" value="MONOACYLGLYCEROL LIPASE"/>
    <property type="match status" value="1"/>
</dbReference>
<feature type="compositionally biased region" description="Low complexity" evidence="1">
    <location>
        <begin position="34"/>
        <end position="49"/>
    </location>
</feature>
<feature type="domain" description="AB hydrolase-1" evidence="2">
    <location>
        <begin position="65"/>
        <end position="335"/>
    </location>
</feature>
<evidence type="ECO:0000313" key="3">
    <source>
        <dbReference type="EMBL" id="GIH80304.1"/>
    </source>
</evidence>
<name>A0A8J3RVH6_9ACTN</name>
<sequence>MRYADWGERSPRWAGIRSEMLNLRGTPVHLLRKPAAPGVPDPGAAGVPDPGSPGVPGAPGAPVHLLIHPMAGTGTMWLDAIGPLSAYGTVIAPDLPGTVLGHTGSPHRDAARAEVNARFLRALTSELGLDRVVLHGWSMGGLVALLFADLAPRRVERLVLTAPTLPGPMTAEERKWWRTFGRLALFAGPPIARGLLRVIGPKALAMKRDALANPEARIARGLDTTGGDVSRLSPEMITLLTDQLDEVRSRPRQLSGAVTAFASACSSMFVNRGPVETAIGRITAPTLLAWGDQDRVIPRPVIDSLLARRPGWDLRVFEGTGHVLPAAVPDAYAEAVAGWLVKHRAADLPPG</sequence>
<reference evidence="3 4" key="1">
    <citation type="submission" date="2021-01" db="EMBL/GenBank/DDBJ databases">
        <title>Whole genome shotgun sequence of Planobispora longispora NBRC 13918.</title>
        <authorList>
            <person name="Komaki H."/>
            <person name="Tamura T."/>
        </authorList>
    </citation>
    <scope>NUCLEOTIDE SEQUENCE [LARGE SCALE GENOMIC DNA]</scope>
    <source>
        <strain evidence="3 4">NBRC 13918</strain>
    </source>
</reference>
<gene>
    <name evidence="3" type="ORF">Plo01_67330</name>
</gene>
<dbReference type="InterPro" id="IPR050266">
    <property type="entry name" value="AB_hydrolase_sf"/>
</dbReference>
<dbReference type="RefSeq" id="WP_203894730.1">
    <property type="nucleotide sequence ID" value="NZ_BOOH01000057.1"/>
</dbReference>
<dbReference type="GO" id="GO:0003824">
    <property type="term" value="F:catalytic activity"/>
    <property type="evidence" value="ECO:0007669"/>
    <property type="project" value="UniProtKB-ARBA"/>
</dbReference>
<dbReference type="Proteomes" id="UP000616724">
    <property type="component" value="Unassembled WGS sequence"/>
</dbReference>
<evidence type="ECO:0000259" key="2">
    <source>
        <dbReference type="Pfam" id="PF12697"/>
    </source>
</evidence>
<proteinExistence type="predicted"/>
<dbReference type="Pfam" id="PF12697">
    <property type="entry name" value="Abhydrolase_6"/>
    <property type="match status" value="1"/>
</dbReference>
<evidence type="ECO:0000256" key="1">
    <source>
        <dbReference type="SAM" id="MobiDB-lite"/>
    </source>
</evidence>